<dbReference type="PANTHER" id="PTHR43806:SF11">
    <property type="entry name" value="CEREVISIN-RELATED"/>
    <property type="match status" value="1"/>
</dbReference>
<feature type="region of interest" description="Disordered" evidence="6">
    <location>
        <begin position="1"/>
        <end position="35"/>
    </location>
</feature>
<dbReference type="PANTHER" id="PTHR43806">
    <property type="entry name" value="PEPTIDASE S8"/>
    <property type="match status" value="1"/>
</dbReference>
<feature type="active site" description="Charge relay system" evidence="5">
    <location>
        <position position="264"/>
    </location>
</feature>
<name>A0ABS5L7R6_9ACTN</name>
<accession>A0ABS5L7R6</accession>
<dbReference type="InterPro" id="IPR015500">
    <property type="entry name" value="Peptidase_S8_subtilisin-rel"/>
</dbReference>
<keyword evidence="3 5" id="KW-0378">Hydrolase</keyword>
<dbReference type="PROSITE" id="PS51892">
    <property type="entry name" value="SUBTILASE"/>
    <property type="match status" value="1"/>
</dbReference>
<dbReference type="Pfam" id="PF00082">
    <property type="entry name" value="Peptidase_S8"/>
    <property type="match status" value="1"/>
</dbReference>
<evidence type="ECO:0000256" key="3">
    <source>
        <dbReference type="ARBA" id="ARBA00022801"/>
    </source>
</evidence>
<sequence length="308" mass="32780">MTTDSIEHASAPAEAPPHPAPLPHPPHPARLRSSADPARLTWSLRGRTPGEIALSADGADVTPEWAWGGSTGRGIRVCVVDSGVERDHPDVGTVDGSWVVVGDEDGFRVVPTDTGDMCGHGTACASIVRRLAPDCELHSVRVLGERFSGTGDVLLAGLRWAVQQRFDVVNLSLSTTRAKFAQALHELADEAYFGGTALVASAHNTPVESFPWRFSSVFSVGSHQETDQDLHLYNPEPPVEFFAAGQNVSVAWLGGKTIRTTGNSFATPFVTGTCARILAKHPGLTLFQLKSVLYLTAANVQVDTRGAA</sequence>
<evidence type="ECO:0000313" key="8">
    <source>
        <dbReference type="EMBL" id="MBS2554115.1"/>
    </source>
</evidence>
<reference evidence="8 9" key="1">
    <citation type="submission" date="2020-02" db="EMBL/GenBank/DDBJ databases">
        <title>Acidophilic actinobacteria isolated from forest soil.</title>
        <authorList>
            <person name="Golinska P."/>
        </authorList>
    </citation>
    <scope>NUCLEOTIDE SEQUENCE [LARGE SCALE GENOMIC DNA]</scope>
    <source>
        <strain evidence="8 9">NL8</strain>
    </source>
</reference>
<evidence type="ECO:0000256" key="4">
    <source>
        <dbReference type="ARBA" id="ARBA00022825"/>
    </source>
</evidence>
<dbReference type="SUPFAM" id="SSF52743">
    <property type="entry name" value="Subtilisin-like"/>
    <property type="match status" value="1"/>
</dbReference>
<dbReference type="Proteomes" id="UP000730482">
    <property type="component" value="Unassembled WGS sequence"/>
</dbReference>
<dbReference type="PRINTS" id="PR00723">
    <property type="entry name" value="SUBTILISIN"/>
</dbReference>
<evidence type="ECO:0000256" key="5">
    <source>
        <dbReference type="PROSITE-ProRule" id="PRU01240"/>
    </source>
</evidence>
<dbReference type="Gene3D" id="3.40.50.200">
    <property type="entry name" value="Peptidase S8/S53 domain"/>
    <property type="match status" value="1"/>
</dbReference>
<feature type="domain" description="Peptidase S8/S53" evidence="7">
    <location>
        <begin position="72"/>
        <end position="300"/>
    </location>
</feature>
<gene>
    <name evidence="8" type="ORF">KGQ19_45405</name>
</gene>
<proteinExistence type="inferred from homology"/>
<dbReference type="CDD" id="cd07492">
    <property type="entry name" value="Peptidases_S8_8"/>
    <property type="match status" value="1"/>
</dbReference>
<dbReference type="RefSeq" id="WP_212021300.1">
    <property type="nucleotide sequence ID" value="NZ_JAAFYZ010000322.1"/>
</dbReference>
<evidence type="ECO:0000259" key="7">
    <source>
        <dbReference type="Pfam" id="PF00082"/>
    </source>
</evidence>
<evidence type="ECO:0000256" key="6">
    <source>
        <dbReference type="SAM" id="MobiDB-lite"/>
    </source>
</evidence>
<keyword evidence="4 5" id="KW-0720">Serine protease</keyword>
<dbReference type="InterPro" id="IPR050131">
    <property type="entry name" value="Peptidase_S8_subtilisin-like"/>
</dbReference>
<dbReference type="InterPro" id="IPR036852">
    <property type="entry name" value="Peptidase_S8/S53_dom_sf"/>
</dbReference>
<evidence type="ECO:0000313" key="9">
    <source>
        <dbReference type="Proteomes" id="UP000730482"/>
    </source>
</evidence>
<comment type="similarity">
    <text evidence="1 5">Belongs to the peptidase S8 family.</text>
</comment>
<dbReference type="PROSITE" id="PS00136">
    <property type="entry name" value="SUBTILASE_ASP"/>
    <property type="match status" value="1"/>
</dbReference>
<dbReference type="InterPro" id="IPR023827">
    <property type="entry name" value="Peptidase_S8_Asp-AS"/>
</dbReference>
<feature type="active site" description="Charge relay system" evidence="5">
    <location>
        <position position="120"/>
    </location>
</feature>
<keyword evidence="2 5" id="KW-0645">Protease</keyword>
<comment type="caution">
    <text evidence="8">The sequence shown here is derived from an EMBL/GenBank/DDBJ whole genome shotgun (WGS) entry which is preliminary data.</text>
</comment>
<evidence type="ECO:0000256" key="1">
    <source>
        <dbReference type="ARBA" id="ARBA00011073"/>
    </source>
</evidence>
<dbReference type="EMBL" id="JAAFYZ010000322">
    <property type="protein sequence ID" value="MBS2554115.1"/>
    <property type="molecule type" value="Genomic_DNA"/>
</dbReference>
<organism evidence="8 9">
    <name type="scientific">Catenulispora pinistramenti</name>
    <dbReference type="NCBI Taxonomy" id="2705254"/>
    <lineage>
        <taxon>Bacteria</taxon>
        <taxon>Bacillati</taxon>
        <taxon>Actinomycetota</taxon>
        <taxon>Actinomycetes</taxon>
        <taxon>Catenulisporales</taxon>
        <taxon>Catenulisporaceae</taxon>
        <taxon>Catenulispora</taxon>
    </lineage>
</organism>
<feature type="active site" description="Charge relay system" evidence="5">
    <location>
        <position position="81"/>
    </location>
</feature>
<feature type="compositionally biased region" description="Pro residues" evidence="6">
    <location>
        <begin position="14"/>
        <end position="28"/>
    </location>
</feature>
<evidence type="ECO:0000256" key="2">
    <source>
        <dbReference type="ARBA" id="ARBA00022670"/>
    </source>
</evidence>
<dbReference type="InterPro" id="IPR034067">
    <property type="entry name" value="Serine_protease_KerA-like_dom"/>
</dbReference>
<protein>
    <submittedName>
        <fullName evidence="8">S8 family serine peptidase</fullName>
    </submittedName>
</protein>
<keyword evidence="9" id="KW-1185">Reference proteome</keyword>
<dbReference type="InterPro" id="IPR000209">
    <property type="entry name" value="Peptidase_S8/S53_dom"/>
</dbReference>